<reference evidence="15" key="1">
    <citation type="submission" date="2025-08" db="UniProtKB">
        <authorList>
            <consortium name="RefSeq"/>
        </authorList>
    </citation>
    <scope>IDENTIFICATION</scope>
</reference>
<sequence>MQVYFLFKPNLVVLHGFSACAHFVLLLVMSVAWVCNRLKVNSHECTEQRLKDNAKFLLYIPTLLSCLGMSLFHLILSVLNYFYWYRDGWSESSENYLAIQFDLVLRTLAWFVVCGYLRACLSYSSEKKYPIFPRIWWGFYFLLSCSCLALDIVLYTQHKCYLPTHFWVLDIGSVLPGSFLCYIGLFGGRNRENTIPLQEPLLNGVGGSSNGNGIRNVSPYSSAGLLSLLTFSWISPLISLGNKKTLDPNDLPEIAEIGSANRIFPIFINKLESYCGSDNESNGVGSLLLLKALILSMWKEILYSAFFALVNTISSYVGPYLMETFIQYLHDRGNSTLKGCLLVSVFLVAKLVECLSQGQLHFWADRFGMQGHTALVALIYKKLLSLSSRAKQDYTSGEIVNLMSVDTERIGEFSWYAIRLCLVPFQIGVAMFILYRSMGPASFITLAAAMTIMVGNIPVGRLQQKFQLGMMEAKDERMKSTAEILRNMRVLKLQAWEMRFLSQIYELRKKEENLLRKYLYTSVVEVFLFCGVPAFMAAISFLSCIPLGIPLTSGRILSALATFRYLQVPIDELPAIITMFAQMKISLNRIVSFLCLEDLHPDILEKLPRGSSKVSVEIINGNFSWDLSYANPTLRNLNLRVYNGMKVAICGTVGSGKSSLLSCILGEVPRLSGTVTLAGSKVYVSQSSWIQGGTIEYNILFGKEMDREKYEQVLEVCSLKSDIEVLDFGDQTIIGERGINPSGGQKQRIQIARALYQDADIYLFDDPFSAVDAYTGTHLFKRCLLGLLGSKTVIYVTHQVEFLPYADLILLMNDGMITQAGKYDDILISGSDFVELISAHEKALRAIDSTKSTCPNQVENEENLHYFVENCKKGKLRKDGVNSEFDEIVVPKVQFVQEEDGGKGKVGMSIYWTYITTSYRGALIPCILLAQILFQFLQIGSTYWVAGTFPASEDKRTPTGGLFLIQYVALALGSSVCILVADLLQAISGYKTATLLFKKMHNCVFRAPMSFFDSTSSACILNRASIDQSEVDESIPNLIKWFAFSTIQLLGTVIMMSQVYWHVFIIFVLMISISIWYQQYCIATIKELSRMVGVRNADIIQHFTETASGSTTIRSFDQESRFMETNLKLINSYQQPNLYRIGAMLWLFFRLDILSLVMFTFALVLLITLPGVIDPIIAGLAVMYGLTLNMLQEDIIFTLCDLENKIVSVERILQYACIPHEPPPIIEGNRPDPNWPSCGEVEIQNLQVRYAPHLAHVLCGITCTFNGGENIGIVGRTGSGKSTLIHSLFRLVDPTCGQILIDGIDIRNIGLQDLRSRLSIIPQDPTMFKGTLRSNLDPLGEYTDQQIWEALDKCQLGEEIRKKEEKLDSEVVENGENWSLGRRQLVCLGRVLLKQSKILVLDEATASLDTATDSLIQRTIRDQFSGSTVISVAHRIDSVLDSDMILLLDQGLIVEYDHPRKLLKNKSSAFTKLVAEYTLRVNLGRNIMK</sequence>
<dbReference type="eggNOG" id="KOG0054">
    <property type="taxonomic scope" value="Eukaryota"/>
</dbReference>
<dbReference type="FunFam" id="1.20.1560.10:FF:000003">
    <property type="entry name" value="ABC transporter C family member 10"/>
    <property type="match status" value="1"/>
</dbReference>
<dbReference type="GO" id="GO:0055085">
    <property type="term" value="P:transmembrane transport"/>
    <property type="evidence" value="ECO:0000318"/>
    <property type="project" value="GO_Central"/>
</dbReference>
<dbReference type="OrthoDB" id="6500128at2759"/>
<feature type="domain" description="ABC transporter" evidence="12">
    <location>
        <begin position="616"/>
        <end position="839"/>
    </location>
</feature>
<keyword evidence="4 11" id="KW-0812">Transmembrane</keyword>
<feature type="transmembrane region" description="Helical" evidence="11">
    <location>
        <begin position="1059"/>
        <end position="1077"/>
    </location>
</feature>
<dbReference type="Proteomes" id="UP000189703">
    <property type="component" value="Unplaced"/>
</dbReference>
<dbReference type="Pfam" id="PF00664">
    <property type="entry name" value="ABC_membrane"/>
    <property type="match status" value="2"/>
</dbReference>
<evidence type="ECO:0000256" key="6">
    <source>
        <dbReference type="ARBA" id="ARBA00022741"/>
    </source>
</evidence>
<dbReference type="Pfam" id="PF00005">
    <property type="entry name" value="ABC_tran"/>
    <property type="match status" value="2"/>
</dbReference>
<keyword evidence="10 11" id="KW-0472">Membrane</keyword>
<evidence type="ECO:0000256" key="2">
    <source>
        <dbReference type="ARBA" id="ARBA00009726"/>
    </source>
</evidence>
<feature type="domain" description="ABC transmembrane type-1" evidence="13">
    <location>
        <begin position="304"/>
        <end position="582"/>
    </location>
</feature>
<feature type="transmembrane region" description="Helical" evidence="11">
    <location>
        <begin position="1143"/>
        <end position="1166"/>
    </location>
</feature>
<evidence type="ECO:0000256" key="8">
    <source>
        <dbReference type="ARBA" id="ARBA00022967"/>
    </source>
</evidence>
<feature type="transmembrane region" description="Helical" evidence="11">
    <location>
        <begin position="135"/>
        <end position="154"/>
    </location>
</feature>
<keyword evidence="8" id="KW-1278">Translocase</keyword>
<keyword evidence="5" id="KW-0677">Repeat</keyword>
<dbReference type="GO" id="GO:0016887">
    <property type="term" value="F:ATP hydrolysis activity"/>
    <property type="evidence" value="ECO:0007669"/>
    <property type="project" value="InterPro"/>
</dbReference>
<dbReference type="PANTHER" id="PTHR24223:SF181">
    <property type="entry name" value="ABC TRANSPORTER C FAMILY MEMBER 3"/>
    <property type="match status" value="1"/>
</dbReference>
<keyword evidence="7" id="KW-0067">ATP-binding</keyword>
<evidence type="ECO:0000256" key="3">
    <source>
        <dbReference type="ARBA" id="ARBA00022448"/>
    </source>
</evidence>
<dbReference type="InterPro" id="IPR050173">
    <property type="entry name" value="ABC_transporter_C-like"/>
</dbReference>
<evidence type="ECO:0000313" key="14">
    <source>
        <dbReference type="Proteomes" id="UP000189703"/>
    </source>
</evidence>
<evidence type="ECO:0000256" key="9">
    <source>
        <dbReference type="ARBA" id="ARBA00022989"/>
    </source>
</evidence>
<feature type="transmembrane region" description="Helical" evidence="11">
    <location>
        <begin position="518"/>
        <end position="542"/>
    </location>
</feature>
<dbReference type="InParanoid" id="A0A1U7ZPK9"/>
<evidence type="ECO:0000256" key="7">
    <source>
        <dbReference type="ARBA" id="ARBA00022840"/>
    </source>
</evidence>
<feature type="domain" description="ABC transporter" evidence="12">
    <location>
        <begin position="1241"/>
        <end position="1475"/>
    </location>
</feature>
<feature type="transmembrane region" description="Helical" evidence="11">
    <location>
        <begin position="967"/>
        <end position="987"/>
    </location>
</feature>
<dbReference type="InterPro" id="IPR003593">
    <property type="entry name" value="AAA+_ATPase"/>
</dbReference>
<feature type="transmembrane region" description="Helical" evidence="11">
    <location>
        <begin position="56"/>
        <end position="83"/>
    </location>
</feature>
<feature type="transmembrane region" description="Helical" evidence="11">
    <location>
        <begin position="441"/>
        <end position="462"/>
    </location>
</feature>
<evidence type="ECO:0000259" key="13">
    <source>
        <dbReference type="PROSITE" id="PS50929"/>
    </source>
</evidence>
<dbReference type="FunFam" id="3.40.50.300:FF:000169">
    <property type="entry name" value="ABC transporter C family member 3"/>
    <property type="match status" value="1"/>
</dbReference>
<dbReference type="InterPro" id="IPR036640">
    <property type="entry name" value="ABC1_TM_sf"/>
</dbReference>
<dbReference type="CDD" id="cd03250">
    <property type="entry name" value="ABCC_MRP_domain1"/>
    <property type="match status" value="1"/>
</dbReference>
<name>A0A1U7ZPK9_NELNU</name>
<dbReference type="GO" id="GO:0016020">
    <property type="term" value="C:membrane"/>
    <property type="evidence" value="ECO:0007669"/>
    <property type="project" value="UniProtKB-SubCell"/>
</dbReference>
<comment type="similarity">
    <text evidence="2">Belongs to the ABC transporter superfamily. ABCC family. Conjugate transporter (TC 3.A.1.208) subfamily.</text>
</comment>
<dbReference type="GO" id="GO:0005524">
    <property type="term" value="F:ATP binding"/>
    <property type="evidence" value="ECO:0007669"/>
    <property type="project" value="UniProtKB-KW"/>
</dbReference>
<evidence type="ECO:0000313" key="15">
    <source>
        <dbReference type="RefSeq" id="XP_010250038.1"/>
    </source>
</evidence>
<evidence type="ECO:0000256" key="4">
    <source>
        <dbReference type="ARBA" id="ARBA00022692"/>
    </source>
</evidence>
<dbReference type="FunFam" id="3.40.50.300:FF:000508">
    <property type="entry name" value="ABC transporter C family member 5"/>
    <property type="match status" value="1"/>
</dbReference>
<dbReference type="CDD" id="cd18579">
    <property type="entry name" value="ABC_6TM_ABCC_D1"/>
    <property type="match status" value="1"/>
</dbReference>
<feature type="transmembrane region" description="Helical" evidence="11">
    <location>
        <begin position="103"/>
        <end position="123"/>
    </location>
</feature>
<dbReference type="SMART" id="SM00382">
    <property type="entry name" value="AAA"/>
    <property type="match status" value="2"/>
</dbReference>
<keyword evidence="6" id="KW-0547">Nucleotide-binding</keyword>
<evidence type="ECO:0000259" key="12">
    <source>
        <dbReference type="PROSITE" id="PS50893"/>
    </source>
</evidence>
<dbReference type="InterPro" id="IPR027417">
    <property type="entry name" value="P-loop_NTPase"/>
</dbReference>
<dbReference type="InterPro" id="IPR044746">
    <property type="entry name" value="ABCC_6TM_D1"/>
</dbReference>
<organism evidence="14 15">
    <name type="scientific">Nelumbo nucifera</name>
    <name type="common">Sacred lotus</name>
    <dbReference type="NCBI Taxonomy" id="4432"/>
    <lineage>
        <taxon>Eukaryota</taxon>
        <taxon>Viridiplantae</taxon>
        <taxon>Streptophyta</taxon>
        <taxon>Embryophyta</taxon>
        <taxon>Tracheophyta</taxon>
        <taxon>Spermatophyta</taxon>
        <taxon>Magnoliopsida</taxon>
        <taxon>Proteales</taxon>
        <taxon>Nelumbonaceae</taxon>
        <taxon>Nelumbo</taxon>
    </lineage>
</organism>
<feature type="transmembrane region" description="Helical" evidence="11">
    <location>
        <begin position="12"/>
        <end position="35"/>
    </location>
</feature>
<keyword evidence="3" id="KW-0813">Transport</keyword>
<dbReference type="CDD" id="cd18580">
    <property type="entry name" value="ABC_6TM_ABCC_D2"/>
    <property type="match status" value="1"/>
</dbReference>
<protein>
    <submittedName>
        <fullName evidence="15">LOW QUALITY PROTEIN: ABC transporter C family member 3-like</fullName>
    </submittedName>
</protein>
<feature type="domain" description="ABC transmembrane type-1" evidence="13">
    <location>
        <begin position="927"/>
        <end position="1204"/>
    </location>
</feature>
<dbReference type="RefSeq" id="XP_010250038.1">
    <property type="nucleotide sequence ID" value="XM_010251736.2"/>
</dbReference>
<dbReference type="Gene3D" id="3.40.50.300">
    <property type="entry name" value="P-loop containing nucleotide triphosphate hydrolases"/>
    <property type="match status" value="2"/>
</dbReference>
<dbReference type="GO" id="GO:0140359">
    <property type="term" value="F:ABC-type transporter activity"/>
    <property type="evidence" value="ECO:0000318"/>
    <property type="project" value="GO_Central"/>
</dbReference>
<gene>
    <name evidence="15" type="primary">LOC104592389</name>
</gene>
<dbReference type="InterPro" id="IPR044726">
    <property type="entry name" value="ABCC_6TM_D2"/>
</dbReference>
<feature type="transmembrane region" description="Helical" evidence="11">
    <location>
        <begin position="922"/>
        <end position="946"/>
    </location>
</feature>
<proteinExistence type="inferred from homology"/>
<dbReference type="Gene3D" id="1.20.1560.10">
    <property type="entry name" value="ABC transporter type 1, transmembrane domain"/>
    <property type="match status" value="2"/>
</dbReference>
<dbReference type="KEGG" id="nnu:104592389"/>
<evidence type="ECO:0000256" key="11">
    <source>
        <dbReference type="SAM" id="Phobius"/>
    </source>
</evidence>
<dbReference type="SUPFAM" id="SSF52540">
    <property type="entry name" value="P-loop containing nucleoside triphosphate hydrolases"/>
    <property type="match status" value="2"/>
</dbReference>
<feature type="transmembrane region" description="Helical" evidence="11">
    <location>
        <begin position="413"/>
        <end position="435"/>
    </location>
</feature>
<comment type="subcellular location">
    <subcellularLocation>
        <location evidence="1">Membrane</location>
        <topology evidence="1">Multi-pass membrane protein</topology>
    </subcellularLocation>
</comment>
<accession>A0A1U7ZPK9</accession>
<evidence type="ECO:0000256" key="1">
    <source>
        <dbReference type="ARBA" id="ARBA00004141"/>
    </source>
</evidence>
<dbReference type="PROSITE" id="PS50893">
    <property type="entry name" value="ABC_TRANSPORTER_2"/>
    <property type="match status" value="2"/>
</dbReference>
<dbReference type="GeneID" id="104592389"/>
<dbReference type="InterPro" id="IPR003439">
    <property type="entry name" value="ABC_transporter-like_ATP-bd"/>
</dbReference>
<dbReference type="PANTHER" id="PTHR24223">
    <property type="entry name" value="ATP-BINDING CASSETTE SUB-FAMILY C"/>
    <property type="match status" value="1"/>
</dbReference>
<keyword evidence="14" id="KW-1185">Reference proteome</keyword>
<evidence type="ECO:0000256" key="10">
    <source>
        <dbReference type="ARBA" id="ARBA00023136"/>
    </source>
</evidence>
<evidence type="ECO:0000256" key="5">
    <source>
        <dbReference type="ARBA" id="ARBA00022737"/>
    </source>
</evidence>
<dbReference type="InterPro" id="IPR011527">
    <property type="entry name" value="ABC1_TM_dom"/>
</dbReference>
<feature type="transmembrane region" description="Helical" evidence="11">
    <location>
        <begin position="166"/>
        <end position="185"/>
    </location>
</feature>
<keyword evidence="9 11" id="KW-1133">Transmembrane helix</keyword>
<dbReference type="FunFam" id="1.20.1560.10:FF:000002">
    <property type="entry name" value="ABC transporter C family member 5"/>
    <property type="match status" value="1"/>
</dbReference>
<dbReference type="CDD" id="cd03244">
    <property type="entry name" value="ABCC_MRP_domain2"/>
    <property type="match status" value="1"/>
</dbReference>
<dbReference type="PROSITE" id="PS50929">
    <property type="entry name" value="ABC_TM1F"/>
    <property type="match status" value="2"/>
</dbReference>
<dbReference type="SUPFAM" id="SSF90123">
    <property type="entry name" value="ABC transporter transmembrane region"/>
    <property type="match status" value="2"/>
</dbReference>